<accession>A0ABU2M8T5</accession>
<evidence type="ECO:0000256" key="7">
    <source>
        <dbReference type="ARBA" id="ARBA00029927"/>
    </source>
</evidence>
<keyword evidence="8" id="KW-0732">Signal</keyword>
<proteinExistence type="inferred from homology"/>
<evidence type="ECO:0000256" key="8">
    <source>
        <dbReference type="SAM" id="SignalP"/>
    </source>
</evidence>
<dbReference type="PRINTS" id="PR00787">
    <property type="entry name" value="NEUTRALPTASE"/>
</dbReference>
<evidence type="ECO:0000256" key="1">
    <source>
        <dbReference type="ARBA" id="ARBA00000612"/>
    </source>
</evidence>
<dbReference type="EMBL" id="JAVREP010000004">
    <property type="protein sequence ID" value="MDT0328565.1"/>
    <property type="molecule type" value="Genomic_DNA"/>
</dbReference>
<dbReference type="InterPro" id="IPR024079">
    <property type="entry name" value="MetalloPept_cat_dom_sf"/>
</dbReference>
<sequence length="191" mass="20181">MLRRFLTHLLIALSALALTLAGAAPATAEPAERPQPLRQTVLYYDARQAAEYTSAVSSAVRIWNSSVTNVRLEPAPAGRRAEIRVIADNGWPRAHLGPVRPGGQVTVWMGREGTAAGYDAVRIAAHELGHSLGLPDVKPGPCSSLMSGSTGGVNCVNRHPNASERARVEANYGSGVAGRSATDGRLLVDRL</sequence>
<keyword evidence="6 9" id="KW-0482">Metalloprotease</keyword>
<comment type="similarity">
    <text evidence="2">Belongs to the peptidase M7 family.</text>
</comment>
<keyword evidence="9" id="KW-0378">Hydrolase</keyword>
<dbReference type="SUPFAM" id="SSF55486">
    <property type="entry name" value="Metalloproteases ('zincins'), catalytic domain"/>
    <property type="match status" value="1"/>
</dbReference>
<keyword evidence="10" id="KW-1185">Reference proteome</keyword>
<feature type="signal peptide" evidence="8">
    <location>
        <begin position="1"/>
        <end position="28"/>
    </location>
</feature>
<dbReference type="InterPro" id="IPR000013">
    <property type="entry name" value="Peptidase_M7"/>
</dbReference>
<protein>
    <recommendedName>
        <fullName evidence="4">Extracellular small neutral protease</fullName>
        <ecNumber evidence="3">3.4.24.77</ecNumber>
    </recommendedName>
    <alternativeName>
        <fullName evidence="7">Snapalysin</fullName>
    </alternativeName>
</protein>
<dbReference type="RefSeq" id="WP_311511276.1">
    <property type="nucleotide sequence ID" value="NZ_JAVREP010000004.1"/>
</dbReference>
<dbReference type="EC" id="3.4.24.77" evidence="3"/>
<evidence type="ECO:0000256" key="6">
    <source>
        <dbReference type="ARBA" id="ARBA00023049"/>
    </source>
</evidence>
<feature type="chain" id="PRO_5047297548" description="Extracellular small neutral protease" evidence="8">
    <location>
        <begin position="29"/>
        <end position="191"/>
    </location>
</feature>
<dbReference type="Pfam" id="PF02031">
    <property type="entry name" value="Peptidase_M7"/>
    <property type="match status" value="1"/>
</dbReference>
<dbReference type="Gene3D" id="3.40.390.10">
    <property type="entry name" value="Collagenase (Catalytic Domain)"/>
    <property type="match status" value="1"/>
</dbReference>
<reference evidence="10" key="1">
    <citation type="submission" date="2023-07" db="EMBL/GenBank/DDBJ databases">
        <title>30 novel species of actinomycetes from the DSMZ collection.</title>
        <authorList>
            <person name="Nouioui I."/>
        </authorList>
    </citation>
    <scope>NUCLEOTIDE SEQUENCE [LARGE SCALE GENOMIC DNA]</scope>
    <source>
        <strain evidence="10">DSM 44743</strain>
    </source>
</reference>
<keyword evidence="6 9" id="KW-0645">Protease</keyword>
<comment type="caution">
    <text evidence="9">The sequence shown here is derived from an EMBL/GenBank/DDBJ whole genome shotgun (WGS) entry which is preliminary data.</text>
</comment>
<evidence type="ECO:0000256" key="4">
    <source>
        <dbReference type="ARBA" id="ARBA00019129"/>
    </source>
</evidence>
<evidence type="ECO:0000256" key="3">
    <source>
        <dbReference type="ARBA" id="ARBA00012325"/>
    </source>
</evidence>
<evidence type="ECO:0000313" key="10">
    <source>
        <dbReference type="Proteomes" id="UP001183390"/>
    </source>
</evidence>
<dbReference type="GO" id="GO:0008237">
    <property type="term" value="F:metallopeptidase activity"/>
    <property type="evidence" value="ECO:0007669"/>
    <property type="project" value="UniProtKB-KW"/>
</dbReference>
<organism evidence="9 10">
    <name type="scientific">Nocardiopsis lambiniae</name>
    <dbReference type="NCBI Taxonomy" id="3075539"/>
    <lineage>
        <taxon>Bacteria</taxon>
        <taxon>Bacillati</taxon>
        <taxon>Actinomycetota</taxon>
        <taxon>Actinomycetes</taxon>
        <taxon>Streptosporangiales</taxon>
        <taxon>Nocardiopsidaceae</taxon>
        <taxon>Nocardiopsis</taxon>
    </lineage>
</organism>
<evidence type="ECO:0000256" key="2">
    <source>
        <dbReference type="ARBA" id="ARBA00006571"/>
    </source>
</evidence>
<comment type="catalytic activity">
    <reaction evidence="1">
        <text>Hydrolyzes proteins with a preference for Tyr or Phe in the P1' position. Has no action on amino-acid p-nitroanilides.</text>
        <dbReference type="EC" id="3.4.24.77"/>
    </reaction>
</comment>
<keyword evidence="5" id="KW-0479">Metal-binding</keyword>
<name>A0ABU2M8T5_9ACTN</name>
<evidence type="ECO:0000256" key="5">
    <source>
        <dbReference type="ARBA" id="ARBA00022723"/>
    </source>
</evidence>
<evidence type="ECO:0000313" key="9">
    <source>
        <dbReference type="EMBL" id="MDT0328565.1"/>
    </source>
</evidence>
<dbReference type="Proteomes" id="UP001183390">
    <property type="component" value="Unassembled WGS sequence"/>
</dbReference>
<gene>
    <name evidence="9" type="ORF">RM479_09075</name>
</gene>